<dbReference type="EMBL" id="CP121196">
    <property type="protein sequence ID" value="XBH17159.1"/>
    <property type="molecule type" value="Genomic_DNA"/>
</dbReference>
<dbReference type="InterPro" id="IPR011006">
    <property type="entry name" value="CheY-like_superfamily"/>
</dbReference>
<dbReference type="PROSITE" id="PS50110">
    <property type="entry name" value="RESPONSE_REGULATORY"/>
    <property type="match status" value="1"/>
</dbReference>
<dbReference type="PANTHER" id="PTHR43214:SF43">
    <property type="entry name" value="TWO-COMPONENT RESPONSE REGULATOR"/>
    <property type="match status" value="1"/>
</dbReference>
<evidence type="ECO:0000313" key="6">
    <source>
        <dbReference type="EMBL" id="XBH17159.1"/>
    </source>
</evidence>
<dbReference type="GO" id="GO:0003677">
    <property type="term" value="F:DNA binding"/>
    <property type="evidence" value="ECO:0007669"/>
    <property type="project" value="UniProtKB-KW"/>
</dbReference>
<feature type="domain" description="HTH luxR-type" evidence="4">
    <location>
        <begin position="155"/>
        <end position="220"/>
    </location>
</feature>
<dbReference type="InterPro" id="IPR039420">
    <property type="entry name" value="WalR-like"/>
</dbReference>
<dbReference type="RefSeq" id="WP_348262390.1">
    <property type="nucleotide sequence ID" value="NZ_CP121196.1"/>
</dbReference>
<name>A0AAU7DHI1_9BACT</name>
<keyword evidence="2" id="KW-0238">DNA-binding</keyword>
<reference evidence="6" key="1">
    <citation type="submission" date="2023-03" db="EMBL/GenBank/DDBJ databases">
        <title>Edaphobacter sp.</title>
        <authorList>
            <person name="Huber K.J."/>
            <person name="Papendorf J."/>
            <person name="Pilke C."/>
            <person name="Bunk B."/>
            <person name="Sproeer C."/>
            <person name="Pester M."/>
        </authorList>
    </citation>
    <scope>NUCLEOTIDE SEQUENCE</scope>
    <source>
        <strain evidence="6">DSM 110680</strain>
    </source>
</reference>
<accession>A0AAU7DHI1</accession>
<evidence type="ECO:0000256" key="3">
    <source>
        <dbReference type="PROSITE-ProRule" id="PRU00169"/>
    </source>
</evidence>
<dbReference type="Pfam" id="PF00196">
    <property type="entry name" value="GerE"/>
    <property type="match status" value="1"/>
</dbReference>
<dbReference type="SMART" id="SM00421">
    <property type="entry name" value="HTH_LUXR"/>
    <property type="match status" value="1"/>
</dbReference>
<proteinExistence type="predicted"/>
<evidence type="ECO:0000259" key="5">
    <source>
        <dbReference type="PROSITE" id="PS50110"/>
    </source>
</evidence>
<dbReference type="Gene3D" id="3.40.50.2300">
    <property type="match status" value="1"/>
</dbReference>
<dbReference type="CDD" id="cd06170">
    <property type="entry name" value="LuxR_C_like"/>
    <property type="match status" value="1"/>
</dbReference>
<sequence length="227" mass="25273">MNKDATTMKARTTGAGPATKTIRVLVADDHLVYRIGIRNLLASEPGFEVIGEAADGNQAVEVYRRLRPDVLLLDLRMPQKSGIEVVRTVRAEFSDARILIVTSYQTEEEIFQVLQAGALGYVIKDVGREMLVQAIKAVYSGTRWLAPSIRKQFDDRALRQQLTAREVEILKLLARGLTNREIANVYGISASTVKNHLNNVMTKLEVADRTEAVSFCLSRGIVDLDEM</sequence>
<dbReference type="PRINTS" id="PR00038">
    <property type="entry name" value="HTHLUXR"/>
</dbReference>
<dbReference type="PROSITE" id="PS00622">
    <property type="entry name" value="HTH_LUXR_1"/>
    <property type="match status" value="1"/>
</dbReference>
<dbReference type="AlphaFoldDB" id="A0AAU7DHI1"/>
<protein>
    <submittedName>
        <fullName evidence="6">Response regulator transcription factor</fullName>
    </submittedName>
</protein>
<dbReference type="GO" id="GO:0006355">
    <property type="term" value="P:regulation of DNA-templated transcription"/>
    <property type="evidence" value="ECO:0007669"/>
    <property type="project" value="InterPro"/>
</dbReference>
<dbReference type="GO" id="GO:0000160">
    <property type="term" value="P:phosphorelay signal transduction system"/>
    <property type="evidence" value="ECO:0007669"/>
    <property type="project" value="InterPro"/>
</dbReference>
<dbReference type="CDD" id="cd17535">
    <property type="entry name" value="REC_NarL-like"/>
    <property type="match status" value="1"/>
</dbReference>
<evidence type="ECO:0000256" key="1">
    <source>
        <dbReference type="ARBA" id="ARBA00022553"/>
    </source>
</evidence>
<dbReference type="InterPro" id="IPR001789">
    <property type="entry name" value="Sig_transdc_resp-reg_receiver"/>
</dbReference>
<dbReference type="SUPFAM" id="SSF52172">
    <property type="entry name" value="CheY-like"/>
    <property type="match status" value="1"/>
</dbReference>
<feature type="domain" description="Response regulatory" evidence="5">
    <location>
        <begin position="23"/>
        <end position="139"/>
    </location>
</feature>
<dbReference type="InterPro" id="IPR000792">
    <property type="entry name" value="Tscrpt_reg_LuxR_C"/>
</dbReference>
<dbReference type="PROSITE" id="PS50043">
    <property type="entry name" value="HTH_LUXR_2"/>
    <property type="match status" value="1"/>
</dbReference>
<dbReference type="PANTHER" id="PTHR43214">
    <property type="entry name" value="TWO-COMPONENT RESPONSE REGULATOR"/>
    <property type="match status" value="1"/>
</dbReference>
<organism evidence="6">
    <name type="scientific">Telmatobacter sp. DSM 110680</name>
    <dbReference type="NCBI Taxonomy" id="3036704"/>
    <lineage>
        <taxon>Bacteria</taxon>
        <taxon>Pseudomonadati</taxon>
        <taxon>Acidobacteriota</taxon>
        <taxon>Terriglobia</taxon>
        <taxon>Terriglobales</taxon>
        <taxon>Acidobacteriaceae</taxon>
        <taxon>Telmatobacter</taxon>
    </lineage>
</organism>
<gene>
    <name evidence="6" type="ORF">P8935_21655</name>
</gene>
<dbReference type="Pfam" id="PF00072">
    <property type="entry name" value="Response_reg"/>
    <property type="match status" value="1"/>
</dbReference>
<dbReference type="SUPFAM" id="SSF46894">
    <property type="entry name" value="C-terminal effector domain of the bipartite response regulators"/>
    <property type="match status" value="1"/>
</dbReference>
<keyword evidence="1 3" id="KW-0597">Phosphoprotein</keyword>
<dbReference type="InterPro" id="IPR058245">
    <property type="entry name" value="NreC/VraR/RcsB-like_REC"/>
</dbReference>
<feature type="modified residue" description="4-aspartylphosphate" evidence="3">
    <location>
        <position position="74"/>
    </location>
</feature>
<dbReference type="InterPro" id="IPR016032">
    <property type="entry name" value="Sig_transdc_resp-reg_C-effctor"/>
</dbReference>
<evidence type="ECO:0000256" key="2">
    <source>
        <dbReference type="ARBA" id="ARBA00023125"/>
    </source>
</evidence>
<evidence type="ECO:0000259" key="4">
    <source>
        <dbReference type="PROSITE" id="PS50043"/>
    </source>
</evidence>
<dbReference type="SMART" id="SM00448">
    <property type="entry name" value="REC"/>
    <property type="match status" value="1"/>
</dbReference>